<dbReference type="STRING" id="202952.GCA_000747725_04000"/>
<feature type="chain" id="PRO_5004136938" description="Lipid/polyisoprenoid-binding YceI-like domain-containing protein" evidence="1">
    <location>
        <begin position="33"/>
        <end position="194"/>
    </location>
</feature>
<dbReference type="SMART" id="SM00867">
    <property type="entry name" value="YceI"/>
    <property type="match status" value="1"/>
</dbReference>
<name>N8Y9W1_9GAMM</name>
<accession>N8Y9W1</accession>
<comment type="caution">
    <text evidence="3">The sequence shown here is derived from an EMBL/GenBank/DDBJ whole genome shotgun (WGS) entry which is preliminary data.</text>
</comment>
<dbReference type="PATRIC" id="fig|1120926.3.peg.2389"/>
<dbReference type="SUPFAM" id="SSF101874">
    <property type="entry name" value="YceI-like"/>
    <property type="match status" value="1"/>
</dbReference>
<dbReference type="OrthoDB" id="1247465at2"/>
<dbReference type="eggNOG" id="COG2353">
    <property type="taxonomic scope" value="Bacteria"/>
</dbReference>
<reference evidence="3 4" key="1">
    <citation type="submission" date="2013-02" db="EMBL/GenBank/DDBJ databases">
        <title>The Genome Sequence of Acinetobacter gerneri CIP 107464.</title>
        <authorList>
            <consortium name="The Broad Institute Genome Sequencing Platform"/>
            <consortium name="The Broad Institute Genome Sequencing Center for Infectious Disease"/>
            <person name="Cerqueira G."/>
            <person name="Feldgarden M."/>
            <person name="Courvalin P."/>
            <person name="Perichon B."/>
            <person name="Grillot-Courvalin C."/>
            <person name="Clermont D."/>
            <person name="Rocha E."/>
            <person name="Yoon E.-J."/>
            <person name="Nemec A."/>
            <person name="Walker B."/>
            <person name="Young S.K."/>
            <person name="Zeng Q."/>
            <person name="Gargeya S."/>
            <person name="Fitzgerald M."/>
            <person name="Haas B."/>
            <person name="Abouelleil A."/>
            <person name="Alvarado L."/>
            <person name="Arachchi H.M."/>
            <person name="Berlin A.M."/>
            <person name="Chapman S.B."/>
            <person name="Dewar J."/>
            <person name="Goldberg J."/>
            <person name="Griggs A."/>
            <person name="Gujja S."/>
            <person name="Hansen M."/>
            <person name="Howarth C."/>
            <person name="Imamovic A."/>
            <person name="Larimer J."/>
            <person name="McCowan C."/>
            <person name="Murphy C."/>
            <person name="Neiman D."/>
            <person name="Pearson M."/>
            <person name="Priest M."/>
            <person name="Roberts A."/>
            <person name="Saif S."/>
            <person name="Shea T."/>
            <person name="Sisk P."/>
            <person name="Sykes S."/>
            <person name="Wortman J."/>
            <person name="Nusbaum C."/>
            <person name="Birren B."/>
        </authorList>
    </citation>
    <scope>NUCLEOTIDE SEQUENCE [LARGE SCALE GENOMIC DNA]</scope>
    <source>
        <strain evidence="3 4">CIP 107464</strain>
    </source>
</reference>
<dbReference type="AlphaFoldDB" id="N8Y9W1"/>
<keyword evidence="1" id="KW-0732">Signal</keyword>
<dbReference type="HOGENOM" id="CLU_071003_4_0_6"/>
<dbReference type="InterPro" id="IPR007372">
    <property type="entry name" value="Lipid/polyisoprenoid-bd_YceI"/>
</dbReference>
<sequence length="194" mass="21523">MFSALNHQILQNKVMKSLFILPLMTIATSSFATNWSITPQSNVGFYIQSMGVKVVKGRFNQVQSNFNLDPKAIQNAQANFTMNVNSLSLSKPSMMNMMMGKDLFYAEKYKTVTFKSSQFKPLGQNKYAVSGQLTLRGVTRPVVFTTTLTPTNDKSLMAIHSSTQIDRSDFGMKPAFGGIGEKVNLVVDGQIRSK</sequence>
<organism evidence="3 4">
    <name type="scientific">Acinetobacter gerneri DSM 14967 = CIP 107464 = MTCC 9824</name>
    <dbReference type="NCBI Taxonomy" id="1120926"/>
    <lineage>
        <taxon>Bacteria</taxon>
        <taxon>Pseudomonadati</taxon>
        <taxon>Pseudomonadota</taxon>
        <taxon>Gammaproteobacteria</taxon>
        <taxon>Moraxellales</taxon>
        <taxon>Moraxellaceae</taxon>
        <taxon>Acinetobacter</taxon>
    </lineage>
</organism>
<dbReference type="PANTHER" id="PTHR34406">
    <property type="entry name" value="PROTEIN YCEI"/>
    <property type="match status" value="1"/>
</dbReference>
<evidence type="ECO:0000259" key="2">
    <source>
        <dbReference type="SMART" id="SM00867"/>
    </source>
</evidence>
<feature type="signal peptide" evidence="1">
    <location>
        <begin position="1"/>
        <end position="32"/>
    </location>
</feature>
<dbReference type="Gene3D" id="2.40.128.110">
    <property type="entry name" value="Lipid/polyisoprenoid-binding, YceI-like"/>
    <property type="match status" value="1"/>
</dbReference>
<dbReference type="EMBL" id="APPN01000069">
    <property type="protein sequence ID" value="ENV33441.1"/>
    <property type="molecule type" value="Genomic_DNA"/>
</dbReference>
<gene>
    <name evidence="3" type="ORF">F960_02474</name>
</gene>
<evidence type="ECO:0000313" key="3">
    <source>
        <dbReference type="EMBL" id="ENV33441.1"/>
    </source>
</evidence>
<dbReference type="InterPro" id="IPR036761">
    <property type="entry name" value="TTHA0802/YceI-like_sf"/>
</dbReference>
<keyword evidence="4" id="KW-1185">Reference proteome</keyword>
<dbReference type="Pfam" id="PF04264">
    <property type="entry name" value="YceI"/>
    <property type="match status" value="1"/>
</dbReference>
<evidence type="ECO:0000256" key="1">
    <source>
        <dbReference type="SAM" id="SignalP"/>
    </source>
</evidence>
<dbReference type="RefSeq" id="WP_004864028.1">
    <property type="nucleotide sequence ID" value="NZ_ASYY01000001.1"/>
</dbReference>
<dbReference type="GeneID" id="84209796"/>
<dbReference type="Proteomes" id="UP000013117">
    <property type="component" value="Unassembled WGS sequence"/>
</dbReference>
<proteinExistence type="predicted"/>
<protein>
    <recommendedName>
        <fullName evidence="2">Lipid/polyisoprenoid-binding YceI-like domain-containing protein</fullName>
    </recommendedName>
</protein>
<dbReference type="PANTHER" id="PTHR34406:SF1">
    <property type="entry name" value="PROTEIN YCEI"/>
    <property type="match status" value="1"/>
</dbReference>
<evidence type="ECO:0000313" key="4">
    <source>
        <dbReference type="Proteomes" id="UP000013117"/>
    </source>
</evidence>
<feature type="domain" description="Lipid/polyisoprenoid-binding YceI-like" evidence="2">
    <location>
        <begin position="34"/>
        <end position="192"/>
    </location>
</feature>